<feature type="repeat" description="WD" evidence="3">
    <location>
        <begin position="645"/>
        <end position="686"/>
    </location>
</feature>
<evidence type="ECO:0000313" key="7">
    <source>
        <dbReference type="Proteomes" id="UP001550628"/>
    </source>
</evidence>
<keyword evidence="2" id="KW-0677">Repeat</keyword>
<feature type="repeat" description="WD" evidence="3">
    <location>
        <begin position="605"/>
        <end position="644"/>
    </location>
</feature>
<dbReference type="EMBL" id="JBEYBF010000065">
    <property type="protein sequence ID" value="MEU1957337.1"/>
    <property type="molecule type" value="Genomic_DNA"/>
</dbReference>
<dbReference type="InterPro" id="IPR036322">
    <property type="entry name" value="WD40_repeat_dom_sf"/>
</dbReference>
<feature type="repeat" description="WD" evidence="3">
    <location>
        <begin position="1014"/>
        <end position="1046"/>
    </location>
</feature>
<evidence type="ECO:0000256" key="3">
    <source>
        <dbReference type="PROSITE-ProRule" id="PRU00221"/>
    </source>
</evidence>
<dbReference type="PANTHER" id="PTHR44019">
    <property type="entry name" value="WD REPEAT-CONTAINING PROTEIN 55"/>
    <property type="match status" value="1"/>
</dbReference>
<dbReference type="PROSITE" id="PS50294">
    <property type="entry name" value="WD_REPEATS_REGION"/>
    <property type="match status" value="4"/>
</dbReference>
<protein>
    <submittedName>
        <fullName evidence="6">NB-ARC domain-containing protein</fullName>
    </submittedName>
</protein>
<feature type="domain" description="AAA+ ATPase" evidence="5">
    <location>
        <begin position="152"/>
        <end position="297"/>
    </location>
</feature>
<dbReference type="InterPro" id="IPR036388">
    <property type="entry name" value="WH-like_DNA-bd_sf"/>
</dbReference>
<dbReference type="InterPro" id="IPR041452">
    <property type="entry name" value="APAF1_C"/>
</dbReference>
<dbReference type="InterPro" id="IPR020472">
    <property type="entry name" value="WD40_PAC1"/>
</dbReference>
<dbReference type="SUPFAM" id="SSF50978">
    <property type="entry name" value="WD40 repeat-like"/>
    <property type="match status" value="2"/>
</dbReference>
<dbReference type="CDD" id="cd00200">
    <property type="entry name" value="WD40"/>
    <property type="match status" value="1"/>
</dbReference>
<dbReference type="InterPro" id="IPR003593">
    <property type="entry name" value="AAA+_ATPase"/>
</dbReference>
<evidence type="ECO:0000256" key="1">
    <source>
        <dbReference type="ARBA" id="ARBA00022574"/>
    </source>
</evidence>
<organism evidence="6 7">
    <name type="scientific">Nocardia rhamnosiphila</name>
    <dbReference type="NCBI Taxonomy" id="426716"/>
    <lineage>
        <taxon>Bacteria</taxon>
        <taxon>Bacillati</taxon>
        <taxon>Actinomycetota</taxon>
        <taxon>Actinomycetes</taxon>
        <taxon>Mycobacteriales</taxon>
        <taxon>Nocardiaceae</taxon>
        <taxon>Nocardia</taxon>
    </lineage>
</organism>
<dbReference type="PROSITE" id="PS50082">
    <property type="entry name" value="WD_REPEATS_2"/>
    <property type="match status" value="6"/>
</dbReference>
<dbReference type="SUPFAM" id="SSF52540">
    <property type="entry name" value="P-loop containing nucleoside triphosphate hydrolases"/>
    <property type="match status" value="1"/>
</dbReference>
<dbReference type="PRINTS" id="PR00364">
    <property type="entry name" value="DISEASERSIST"/>
</dbReference>
<feature type="repeat" description="WD" evidence="3">
    <location>
        <begin position="972"/>
        <end position="1013"/>
    </location>
</feature>
<dbReference type="InterPro" id="IPR015943">
    <property type="entry name" value="WD40/YVTN_repeat-like_dom_sf"/>
</dbReference>
<dbReference type="InterPro" id="IPR027417">
    <property type="entry name" value="P-loop_NTPase"/>
</dbReference>
<dbReference type="PROSITE" id="PS00678">
    <property type="entry name" value="WD_REPEATS_1"/>
    <property type="match status" value="4"/>
</dbReference>
<accession>A0ABV2X2F9</accession>
<evidence type="ECO:0000259" key="5">
    <source>
        <dbReference type="SMART" id="SM00382"/>
    </source>
</evidence>
<dbReference type="Gene3D" id="1.10.10.10">
    <property type="entry name" value="Winged helix-like DNA-binding domain superfamily/Winged helix DNA-binding domain"/>
    <property type="match status" value="1"/>
</dbReference>
<name>A0ABV2X2F9_9NOCA</name>
<dbReference type="Gene3D" id="2.130.10.10">
    <property type="entry name" value="YVTN repeat-like/Quinoprotein amine dehydrogenase"/>
    <property type="match status" value="4"/>
</dbReference>
<dbReference type="RefSeq" id="WP_356954200.1">
    <property type="nucleotide sequence ID" value="NZ_JBEYBD010000002.1"/>
</dbReference>
<feature type="compositionally biased region" description="Polar residues" evidence="4">
    <location>
        <begin position="105"/>
        <end position="116"/>
    </location>
</feature>
<keyword evidence="1 3" id="KW-0853">WD repeat</keyword>
<feature type="region of interest" description="Disordered" evidence="4">
    <location>
        <begin position="94"/>
        <end position="116"/>
    </location>
</feature>
<dbReference type="Pfam" id="PF00400">
    <property type="entry name" value="WD40"/>
    <property type="match status" value="8"/>
</dbReference>
<dbReference type="SMART" id="SM00382">
    <property type="entry name" value="AAA"/>
    <property type="match status" value="1"/>
</dbReference>
<sequence>MATRLKTVLQQQHLQTHTAFCREYDKIAATIDPDLVGSAPRRSQFHRWLSGDMKGLPYPHHCRILEKMLPGHTAAELFAPDGKNADVPAELRAAASSVPDHEQHATPSGTDVPQQSGRLVKSLVPPLEPGLIQRVDEFGELRALLLSTGSSESATIGVVGPGGFGKTTLAGQLAHDSEVRCVFGDVLWIETGPGCGPARVVELISDMCVHLGEGRPAFADPTQAGLHLAHVLAGRTVLLIVDNVWSANDLAPFLLGAPRCVRLVTTRNAAVCPSSSSLFRLGAMDSGQTRELLRRNLPGSAVDGLSPLATLCGGWPLLASVVSGAIGHDIRAGAGADRAIASATEMLRLDGPGAFDVWDTDQRRAAIGHAISASLRNLDEHVTIPGTERLRDRYLDLCVFPASTAIPIPVLADWWKAAHGWSLSVTRRFCRLLADRSMISAHLADQDAIVLHDVFVAYLRHLVGEQQSDLHRSLLDAFRPATGSWRDASAADYLWRRLSYHLDKAGLTDELDETFSSVEFLAEKALRCGHHSLVLDNQILAQIPEAALAQQLTSAGHLLQGLATLTDIVATLHIVAARAGRMIDVATADYSGFRVRTATSVQSESSGHIGAVVSVAVSGNVLSSGGEDGTVRLWDLNRNELTHKCRGHTGWVHATAVSPATTLAASAGDDTEIRLWDTASGAVIAVLNGHTQRIRSLAFTHDGTKLISGAEDHLVCVWDVKQGALLRPPTINPAPVWSIAVSPDDALIAVGGQDETVRLIDARAGTLLSEAVGHTDWVRTVAFTGARTLISGSGDRTTCTWTIDHRHQLVAGEQRRFADRVRTVSRRADRVVVGTEDAHLHVIDSEHLTADMAMPPGVDWIRSTAITDTGDVIVACEDGAVRCWHQGHLTTISPGTNTVWSVTHTQDGGHTVLGDSVGTLTIADESGAASTLSIGHGRVWSLDSAAHYIAAACGDGTVRLHSTADTDQSTVLDTEARRIWAVAIAQSGDRLAAAGDDGRVRVWNLPTGTLAWDAITDAGRIRSLAFNSDGSVLAAACGDGSAKLWNSNGDLLMQAQAGQGWSRTVALDPTGTRLAVGSGTGDIVLRDTATGEVVCELAGHTGRVLMLGFLDDHLISVAANGTARWWSLTGELDAEVRVDASCQAAGFDAASRRVTIATAAGVTALTVPRQSANGA</sequence>
<dbReference type="InterPro" id="IPR019775">
    <property type="entry name" value="WD40_repeat_CS"/>
</dbReference>
<feature type="repeat" description="WD" evidence="3">
    <location>
        <begin position="687"/>
        <end position="728"/>
    </location>
</feature>
<dbReference type="InterPro" id="IPR050505">
    <property type="entry name" value="WDR55/POC1"/>
</dbReference>
<proteinExistence type="predicted"/>
<feature type="repeat" description="WD" evidence="3">
    <location>
        <begin position="771"/>
        <end position="811"/>
    </location>
</feature>
<dbReference type="Pfam" id="PF00931">
    <property type="entry name" value="NB-ARC"/>
    <property type="match status" value="1"/>
</dbReference>
<dbReference type="InterPro" id="IPR002182">
    <property type="entry name" value="NB-ARC"/>
</dbReference>
<dbReference type="Gene3D" id="3.40.50.300">
    <property type="entry name" value="P-loop containing nucleotide triphosphate hydrolases"/>
    <property type="match status" value="1"/>
</dbReference>
<gene>
    <name evidence="6" type="ORF">ABZ510_36510</name>
</gene>
<evidence type="ECO:0000256" key="2">
    <source>
        <dbReference type="ARBA" id="ARBA00022737"/>
    </source>
</evidence>
<dbReference type="Pfam" id="PF17908">
    <property type="entry name" value="APAF1_C"/>
    <property type="match status" value="1"/>
</dbReference>
<dbReference type="Proteomes" id="UP001550628">
    <property type="component" value="Unassembled WGS sequence"/>
</dbReference>
<comment type="caution">
    <text evidence="6">The sequence shown here is derived from an EMBL/GenBank/DDBJ whole genome shotgun (WGS) entry which is preliminary data.</text>
</comment>
<dbReference type="PRINTS" id="PR00320">
    <property type="entry name" value="GPROTEINBRPT"/>
</dbReference>
<reference evidence="6 7" key="1">
    <citation type="submission" date="2024-06" db="EMBL/GenBank/DDBJ databases">
        <title>The Natural Products Discovery Center: Release of the First 8490 Sequenced Strains for Exploring Actinobacteria Biosynthetic Diversity.</title>
        <authorList>
            <person name="Kalkreuter E."/>
            <person name="Kautsar S.A."/>
            <person name="Yang D."/>
            <person name="Bader C.D."/>
            <person name="Teijaro C.N."/>
            <person name="Fluegel L."/>
            <person name="Davis C.M."/>
            <person name="Simpson J.R."/>
            <person name="Lauterbach L."/>
            <person name="Steele A.D."/>
            <person name="Gui C."/>
            <person name="Meng S."/>
            <person name="Li G."/>
            <person name="Viehrig K."/>
            <person name="Ye F."/>
            <person name="Su P."/>
            <person name="Kiefer A.F."/>
            <person name="Nichols A."/>
            <person name="Cepeda A.J."/>
            <person name="Yan W."/>
            <person name="Fan B."/>
            <person name="Jiang Y."/>
            <person name="Adhikari A."/>
            <person name="Zheng C.-J."/>
            <person name="Schuster L."/>
            <person name="Cowan T.M."/>
            <person name="Smanski M.J."/>
            <person name="Chevrette M.G."/>
            <person name="De Carvalho L.P.S."/>
            <person name="Shen B."/>
        </authorList>
    </citation>
    <scope>NUCLEOTIDE SEQUENCE [LARGE SCALE GENOMIC DNA]</scope>
    <source>
        <strain evidence="6 7">NPDC019708</strain>
    </source>
</reference>
<dbReference type="InterPro" id="IPR001680">
    <property type="entry name" value="WD40_rpt"/>
</dbReference>
<keyword evidence="7" id="KW-1185">Reference proteome</keyword>
<evidence type="ECO:0000256" key="4">
    <source>
        <dbReference type="SAM" id="MobiDB-lite"/>
    </source>
</evidence>
<evidence type="ECO:0000313" key="6">
    <source>
        <dbReference type="EMBL" id="MEU1957337.1"/>
    </source>
</evidence>
<dbReference type="Gene3D" id="1.25.40.370">
    <property type="match status" value="1"/>
</dbReference>
<dbReference type="PANTHER" id="PTHR44019:SF8">
    <property type="entry name" value="POC1 CENTRIOLAR PROTEIN HOMOLOG"/>
    <property type="match status" value="1"/>
</dbReference>
<dbReference type="SMART" id="SM00320">
    <property type="entry name" value="WD40"/>
    <property type="match status" value="11"/>
</dbReference>